<keyword evidence="2" id="KW-0472">Membrane</keyword>
<organism evidence="4 5">
    <name type="scientific">Hohenbuehelia grisea</name>
    <dbReference type="NCBI Taxonomy" id="104357"/>
    <lineage>
        <taxon>Eukaryota</taxon>
        <taxon>Fungi</taxon>
        <taxon>Dikarya</taxon>
        <taxon>Basidiomycota</taxon>
        <taxon>Agaricomycotina</taxon>
        <taxon>Agaricomycetes</taxon>
        <taxon>Agaricomycetidae</taxon>
        <taxon>Agaricales</taxon>
        <taxon>Pleurotineae</taxon>
        <taxon>Pleurotaceae</taxon>
        <taxon>Hohenbuehelia</taxon>
    </lineage>
</organism>
<evidence type="ECO:0000313" key="4">
    <source>
        <dbReference type="EMBL" id="KAL0954143.1"/>
    </source>
</evidence>
<keyword evidence="5" id="KW-1185">Reference proteome</keyword>
<dbReference type="Proteomes" id="UP001556367">
    <property type="component" value="Unassembled WGS sequence"/>
</dbReference>
<comment type="caution">
    <text evidence="4">The sequence shown here is derived from an EMBL/GenBank/DDBJ whole genome shotgun (WGS) entry which is preliminary data.</text>
</comment>
<keyword evidence="2" id="KW-1133">Transmembrane helix</keyword>
<dbReference type="InterPro" id="IPR022703">
    <property type="entry name" value="DUF3533"/>
</dbReference>
<dbReference type="PANTHER" id="PTHR34814:SF1">
    <property type="entry name" value="NITROSOGUANIDINE RESISTANCE PROTEIN SNG1"/>
    <property type="match status" value="1"/>
</dbReference>
<evidence type="ECO:0000259" key="3">
    <source>
        <dbReference type="Pfam" id="PF12051"/>
    </source>
</evidence>
<feature type="transmembrane region" description="Helical" evidence="2">
    <location>
        <begin position="47"/>
        <end position="71"/>
    </location>
</feature>
<feature type="transmembrane region" description="Helical" evidence="2">
    <location>
        <begin position="330"/>
        <end position="350"/>
    </location>
</feature>
<name>A0ABR3JFJ1_9AGAR</name>
<dbReference type="PANTHER" id="PTHR34814">
    <property type="entry name" value="NITROSOGUANIDINE RESISTANCE PROTEIN SNG1"/>
    <property type="match status" value="1"/>
</dbReference>
<keyword evidence="2" id="KW-0812">Transmembrane</keyword>
<feature type="transmembrane region" description="Helical" evidence="2">
    <location>
        <begin position="290"/>
        <end position="310"/>
    </location>
</feature>
<protein>
    <recommendedName>
        <fullName evidence="3">DUF3533 domain-containing protein</fullName>
    </recommendedName>
</protein>
<feature type="domain" description="DUF3533" evidence="3">
    <location>
        <begin position="56"/>
        <end position="409"/>
    </location>
</feature>
<sequence>MSSPPRRSSRPHSADSNETVHDAHPPPAPFTGGFFDKSPEAARARAAYFEVIIGGLVLLTITIFGTLSIYWGALWKTDQHISNLKGWIVDFDGGIIGETVVETFTGLRGEPMKITWEVHPASSFPDGPSDVANAVINEKCWVALAVSAGATARLNAAAGAMNSSYDGTTAITALAVEARNEDGYRSLVKPNIDIPMDRLAFAFANQFLRNLTTNGQTNLTALVSNAPQIITRPVYFTLDNLRPFDVPVASAVTFVGLIYLLIISFIVALISTGARAAAGLDRRLSLRSLIAIRLTTSVTMYFILSLFYSLQSMAFQLPFDRKFGRAGFLVFWMIEWLGMTALGLAIEAMLTLLTPRFIPFFLVLWIISNVSTCFYPLESLPGFYRYGYATPFYNISRTVRTIVFSTHNEGTCAFAWTISSEYQLRLRLVGLNFGVLIVWIAISCITLPLFQWLSRSREVKAMRSQGQPLATAAQADRSESQTSHNTPRSEKSSR</sequence>
<evidence type="ECO:0000256" key="1">
    <source>
        <dbReference type="SAM" id="MobiDB-lite"/>
    </source>
</evidence>
<feature type="transmembrane region" description="Helical" evidence="2">
    <location>
        <begin position="429"/>
        <end position="453"/>
    </location>
</feature>
<evidence type="ECO:0000256" key="2">
    <source>
        <dbReference type="SAM" id="Phobius"/>
    </source>
</evidence>
<feature type="transmembrane region" description="Helical" evidence="2">
    <location>
        <begin position="357"/>
        <end position="377"/>
    </location>
</feature>
<evidence type="ECO:0000313" key="5">
    <source>
        <dbReference type="Proteomes" id="UP001556367"/>
    </source>
</evidence>
<reference evidence="5" key="1">
    <citation type="submission" date="2024-06" db="EMBL/GenBank/DDBJ databases">
        <title>Multi-omics analyses provide insights into the biosynthesis of the anticancer antibiotic pleurotin in Hohenbuehelia grisea.</title>
        <authorList>
            <person name="Weaver J.A."/>
            <person name="Alberti F."/>
        </authorList>
    </citation>
    <scope>NUCLEOTIDE SEQUENCE [LARGE SCALE GENOMIC DNA]</scope>
    <source>
        <strain evidence="5">T-177</strain>
    </source>
</reference>
<gene>
    <name evidence="4" type="ORF">HGRIS_005282</name>
</gene>
<dbReference type="Pfam" id="PF12051">
    <property type="entry name" value="DUF3533"/>
    <property type="match status" value="1"/>
</dbReference>
<dbReference type="InterPro" id="IPR053001">
    <property type="entry name" value="MNNG_permease-like"/>
</dbReference>
<feature type="region of interest" description="Disordered" evidence="1">
    <location>
        <begin position="1"/>
        <end position="35"/>
    </location>
</feature>
<feature type="transmembrane region" description="Helical" evidence="2">
    <location>
        <begin position="248"/>
        <end position="270"/>
    </location>
</feature>
<feature type="compositionally biased region" description="Basic and acidic residues" evidence="1">
    <location>
        <begin position="12"/>
        <end position="24"/>
    </location>
</feature>
<dbReference type="EMBL" id="JASNQZ010000008">
    <property type="protein sequence ID" value="KAL0954143.1"/>
    <property type="molecule type" value="Genomic_DNA"/>
</dbReference>
<proteinExistence type="predicted"/>
<feature type="region of interest" description="Disordered" evidence="1">
    <location>
        <begin position="464"/>
        <end position="494"/>
    </location>
</feature>
<accession>A0ABR3JFJ1</accession>